<gene>
    <name evidence="1" type="ORF">CDAR_181881</name>
</gene>
<organism evidence="1 2">
    <name type="scientific">Caerostris darwini</name>
    <dbReference type="NCBI Taxonomy" id="1538125"/>
    <lineage>
        <taxon>Eukaryota</taxon>
        <taxon>Metazoa</taxon>
        <taxon>Ecdysozoa</taxon>
        <taxon>Arthropoda</taxon>
        <taxon>Chelicerata</taxon>
        <taxon>Arachnida</taxon>
        <taxon>Araneae</taxon>
        <taxon>Araneomorphae</taxon>
        <taxon>Entelegynae</taxon>
        <taxon>Araneoidea</taxon>
        <taxon>Araneidae</taxon>
        <taxon>Caerostris</taxon>
    </lineage>
</organism>
<name>A0AAV4PCA8_9ARAC</name>
<reference evidence="1 2" key="1">
    <citation type="submission" date="2021-06" db="EMBL/GenBank/DDBJ databases">
        <title>Caerostris darwini draft genome.</title>
        <authorList>
            <person name="Kono N."/>
            <person name="Arakawa K."/>
        </authorList>
    </citation>
    <scope>NUCLEOTIDE SEQUENCE [LARGE SCALE GENOMIC DNA]</scope>
</reference>
<protein>
    <submittedName>
        <fullName evidence="1">Uncharacterized protein</fullName>
    </submittedName>
</protein>
<dbReference type="Proteomes" id="UP001054837">
    <property type="component" value="Unassembled WGS sequence"/>
</dbReference>
<evidence type="ECO:0000313" key="1">
    <source>
        <dbReference type="EMBL" id="GIX94249.1"/>
    </source>
</evidence>
<accession>A0AAV4PCA8</accession>
<sequence length="135" mass="15237">MLLGNTSIRTHNPTFHRARVQLHHHEYNYTTMNNSLKKTFLVNLTDGGADGKAAVLANIGIALCLERRRKSSMVLLSGEDSLRLFYLTKRRGVNDFSLMRMRTKLRGKSECRGGLRGAWGVVKIFVNGSSMQQKI</sequence>
<dbReference type="EMBL" id="BPLQ01002585">
    <property type="protein sequence ID" value="GIX94249.1"/>
    <property type="molecule type" value="Genomic_DNA"/>
</dbReference>
<proteinExistence type="predicted"/>
<comment type="caution">
    <text evidence="1">The sequence shown here is derived from an EMBL/GenBank/DDBJ whole genome shotgun (WGS) entry which is preliminary data.</text>
</comment>
<dbReference type="AlphaFoldDB" id="A0AAV4PCA8"/>
<evidence type="ECO:0000313" key="2">
    <source>
        <dbReference type="Proteomes" id="UP001054837"/>
    </source>
</evidence>
<keyword evidence="2" id="KW-1185">Reference proteome</keyword>